<sequence>MSYKHNNLMAMREKYWSDNASHHVQNEKTFFCETLQEHKIFDQPSLDDARYFFFTLPSIVIVKGYALGFTHDLVKSMIAKHIEANKIQLKQRHQIKIQYAM</sequence>
<dbReference type="eggNOG" id="ENOG5031RK7">
    <property type="taxonomic scope" value="Bacteria"/>
</dbReference>
<proteinExistence type="predicted"/>
<dbReference type="RefSeq" id="WP_076032679.1">
    <property type="nucleotide sequence ID" value="NZ_CP016896.1"/>
</dbReference>
<keyword evidence="1" id="KW-0812">Transmembrane</keyword>
<organism evidence="2 3">
    <name type="scientific">Acinetobacter soli</name>
    <dbReference type="NCBI Taxonomy" id="487316"/>
    <lineage>
        <taxon>Bacteria</taxon>
        <taxon>Pseudomonadati</taxon>
        <taxon>Pseudomonadota</taxon>
        <taxon>Gammaproteobacteria</taxon>
        <taxon>Moraxellales</taxon>
        <taxon>Moraxellaceae</taxon>
        <taxon>Acinetobacter</taxon>
    </lineage>
</organism>
<dbReference type="Proteomes" id="UP000185674">
    <property type="component" value="Chromosome"/>
</dbReference>
<reference evidence="2 3" key="1">
    <citation type="submission" date="2016-08" db="EMBL/GenBank/DDBJ databases">
        <title>Complete genome sequence of Acinetobacter baylyi strain GFJ2.</title>
        <authorList>
            <person name="Tabata M."/>
            <person name="Kuboki S."/>
            <person name="Gibu N."/>
            <person name="Kinouchi Y."/>
            <person name="Vangnai A."/>
            <person name="Kasai D."/>
            <person name="Fukuda M."/>
        </authorList>
    </citation>
    <scope>NUCLEOTIDE SEQUENCE [LARGE SCALE GENOMIC DNA]</scope>
    <source>
        <strain evidence="2 3">GFJ2</strain>
    </source>
</reference>
<name>A0A1P8EHR7_9GAMM</name>
<gene>
    <name evidence="2" type="ORF">BEN76_06875</name>
</gene>
<evidence type="ECO:0000256" key="1">
    <source>
        <dbReference type="SAM" id="Phobius"/>
    </source>
</evidence>
<keyword evidence="1" id="KW-0472">Membrane</keyword>
<dbReference type="KEGG" id="asol:BEN76_06875"/>
<feature type="transmembrane region" description="Helical" evidence="1">
    <location>
        <begin position="51"/>
        <end position="70"/>
    </location>
</feature>
<dbReference type="EMBL" id="CP016896">
    <property type="protein sequence ID" value="APV35755.1"/>
    <property type="molecule type" value="Genomic_DNA"/>
</dbReference>
<evidence type="ECO:0000313" key="2">
    <source>
        <dbReference type="EMBL" id="APV35755.1"/>
    </source>
</evidence>
<evidence type="ECO:0000313" key="3">
    <source>
        <dbReference type="Proteomes" id="UP000185674"/>
    </source>
</evidence>
<keyword evidence="1" id="KW-1133">Transmembrane helix</keyword>
<dbReference type="STRING" id="487316.BEN76_06875"/>
<dbReference type="AlphaFoldDB" id="A0A1P8EHR7"/>
<accession>A0A1P8EHR7</accession>
<protein>
    <submittedName>
        <fullName evidence="2">Uncharacterized protein</fullName>
    </submittedName>
</protein>